<keyword evidence="1" id="KW-0472">Membrane</keyword>
<sequence>MLSGNVRTMYLLSYTMCIVLSVYLYNACILLRLDILGCPNSLHRMKEDDFQKVPHLKREVLEEPSQEWEAKQNLPELRSLFDHDRRRSLPLGRTFVRMPSFRRIAASTLRVGRRSITPLHRDLSTIQSTSDFT</sequence>
<dbReference type="EMBL" id="JAYWIO010000007">
    <property type="protein sequence ID" value="KAK7251494.1"/>
    <property type="molecule type" value="Genomic_DNA"/>
</dbReference>
<keyword evidence="3" id="KW-1185">Reference proteome</keyword>
<accession>A0AAN9E968</accession>
<keyword evidence="1" id="KW-0812">Transmembrane</keyword>
<reference evidence="2 3" key="1">
    <citation type="submission" date="2024-01" db="EMBL/GenBank/DDBJ databases">
        <title>The genomes of 5 underutilized Papilionoideae crops provide insights into root nodulation and disease resistanc.</title>
        <authorList>
            <person name="Yuan L."/>
        </authorList>
    </citation>
    <scope>NUCLEOTIDE SEQUENCE [LARGE SCALE GENOMIC DNA]</scope>
    <source>
        <strain evidence="2">ZHUSHIDOU_FW_LH</strain>
        <tissue evidence="2">Leaf</tissue>
    </source>
</reference>
<name>A0AAN9E968_CROPI</name>
<evidence type="ECO:0000313" key="2">
    <source>
        <dbReference type="EMBL" id="KAK7251494.1"/>
    </source>
</evidence>
<feature type="transmembrane region" description="Helical" evidence="1">
    <location>
        <begin position="12"/>
        <end position="35"/>
    </location>
</feature>
<proteinExistence type="predicted"/>
<organism evidence="2 3">
    <name type="scientific">Crotalaria pallida</name>
    <name type="common">Smooth rattlebox</name>
    <name type="synonym">Crotalaria striata</name>
    <dbReference type="NCBI Taxonomy" id="3830"/>
    <lineage>
        <taxon>Eukaryota</taxon>
        <taxon>Viridiplantae</taxon>
        <taxon>Streptophyta</taxon>
        <taxon>Embryophyta</taxon>
        <taxon>Tracheophyta</taxon>
        <taxon>Spermatophyta</taxon>
        <taxon>Magnoliopsida</taxon>
        <taxon>eudicotyledons</taxon>
        <taxon>Gunneridae</taxon>
        <taxon>Pentapetalae</taxon>
        <taxon>rosids</taxon>
        <taxon>fabids</taxon>
        <taxon>Fabales</taxon>
        <taxon>Fabaceae</taxon>
        <taxon>Papilionoideae</taxon>
        <taxon>50 kb inversion clade</taxon>
        <taxon>genistoids sensu lato</taxon>
        <taxon>core genistoids</taxon>
        <taxon>Crotalarieae</taxon>
        <taxon>Crotalaria</taxon>
    </lineage>
</organism>
<dbReference type="Proteomes" id="UP001372338">
    <property type="component" value="Unassembled WGS sequence"/>
</dbReference>
<evidence type="ECO:0000256" key="1">
    <source>
        <dbReference type="SAM" id="Phobius"/>
    </source>
</evidence>
<keyword evidence="1" id="KW-1133">Transmembrane helix</keyword>
<evidence type="ECO:0000313" key="3">
    <source>
        <dbReference type="Proteomes" id="UP001372338"/>
    </source>
</evidence>
<dbReference type="AlphaFoldDB" id="A0AAN9E968"/>
<comment type="caution">
    <text evidence="2">The sequence shown here is derived from an EMBL/GenBank/DDBJ whole genome shotgun (WGS) entry which is preliminary data.</text>
</comment>
<protein>
    <submittedName>
        <fullName evidence="2">Uncharacterized protein</fullName>
    </submittedName>
</protein>
<gene>
    <name evidence="2" type="ORF">RIF29_34755</name>
</gene>